<protein>
    <submittedName>
        <fullName evidence="3">Barstar, RNAse (Barnase) inhibitor</fullName>
    </submittedName>
</protein>
<evidence type="ECO:0000259" key="2">
    <source>
        <dbReference type="Pfam" id="PF01337"/>
    </source>
</evidence>
<evidence type="ECO:0000313" key="4">
    <source>
        <dbReference type="Proteomes" id="UP000187651"/>
    </source>
</evidence>
<dbReference type="OrthoDB" id="9800808at2"/>
<dbReference type="InterPro" id="IPR000468">
    <property type="entry name" value="Barstar"/>
</dbReference>
<dbReference type="Proteomes" id="UP000187651">
    <property type="component" value="Unassembled WGS sequence"/>
</dbReference>
<gene>
    <name evidence="3" type="ORF">SAMN05216544_1249</name>
</gene>
<evidence type="ECO:0000256" key="1">
    <source>
        <dbReference type="ARBA" id="ARBA00006845"/>
    </source>
</evidence>
<dbReference type="Gene3D" id="3.30.370.10">
    <property type="entry name" value="Barstar-like"/>
    <property type="match status" value="1"/>
</dbReference>
<dbReference type="InterPro" id="IPR035905">
    <property type="entry name" value="Barstar-like_sf"/>
</dbReference>
<dbReference type="AlphaFoldDB" id="A0A1G9WKS2"/>
<dbReference type="SUPFAM" id="SSF52038">
    <property type="entry name" value="Barstar-related"/>
    <property type="match status" value="1"/>
</dbReference>
<dbReference type="RefSeq" id="WP_074521417.1">
    <property type="nucleotide sequence ID" value="NZ_FNHZ01000003.1"/>
</dbReference>
<reference evidence="4" key="1">
    <citation type="submission" date="2016-10" db="EMBL/GenBank/DDBJ databases">
        <authorList>
            <person name="Varghese N."/>
            <person name="Submissions S."/>
        </authorList>
    </citation>
    <scope>NUCLEOTIDE SEQUENCE [LARGE SCALE GENOMIC DNA]</scope>
    <source>
        <strain evidence="4">M83</strain>
    </source>
</reference>
<dbReference type="Pfam" id="PF01337">
    <property type="entry name" value="Barstar"/>
    <property type="match status" value="1"/>
</dbReference>
<comment type="similarity">
    <text evidence="1">Belongs to the barstar family.</text>
</comment>
<name>A0A1G9WKS2_9FIRM</name>
<accession>A0A1G9WKS2</accession>
<evidence type="ECO:0000313" key="3">
    <source>
        <dbReference type="EMBL" id="SDM85100.1"/>
    </source>
</evidence>
<feature type="domain" description="Barstar (barnase inhibitor)" evidence="2">
    <location>
        <begin position="6"/>
        <end position="75"/>
    </location>
</feature>
<keyword evidence="4" id="KW-1185">Reference proteome</keyword>
<organism evidence="3 4">
    <name type="scientific">Lachnospira pectinoschiza</name>
    <dbReference type="NCBI Taxonomy" id="28052"/>
    <lineage>
        <taxon>Bacteria</taxon>
        <taxon>Bacillati</taxon>
        <taxon>Bacillota</taxon>
        <taxon>Clostridia</taxon>
        <taxon>Lachnospirales</taxon>
        <taxon>Lachnospiraceae</taxon>
        <taxon>Lachnospira</taxon>
    </lineage>
</organism>
<dbReference type="EMBL" id="FNHZ01000003">
    <property type="protein sequence ID" value="SDM85100.1"/>
    <property type="molecule type" value="Genomic_DNA"/>
</dbReference>
<proteinExistence type="inferred from homology"/>
<sequence length="136" mass="15423">MQKYSHTLTIDGNNFNDLEGFYNEIARVFTDGSFPIGHNLDALNDLLIGGNGVYKVGEPVLIRWENANKSKIDLGYNATANYYDSRMKKCHPSNRAIFQKNLDDAKSYTGDTLFDIICKMLDQNKDLIHNCNLVLL</sequence>